<keyword evidence="1" id="KW-1133">Transmembrane helix</keyword>
<keyword evidence="1" id="KW-0812">Transmembrane</keyword>
<dbReference type="Proteomes" id="UP000650511">
    <property type="component" value="Unassembled WGS sequence"/>
</dbReference>
<feature type="transmembrane region" description="Helical" evidence="1">
    <location>
        <begin position="213"/>
        <end position="231"/>
    </location>
</feature>
<reference evidence="2" key="1">
    <citation type="journal article" date="2014" name="Int. J. Syst. Evol. Microbiol.">
        <title>Complete genome sequence of Corynebacterium casei LMG S-19264T (=DSM 44701T), isolated from a smear-ripened cheese.</title>
        <authorList>
            <consortium name="US DOE Joint Genome Institute (JGI-PGF)"/>
            <person name="Walter F."/>
            <person name="Albersmeier A."/>
            <person name="Kalinowski J."/>
            <person name="Ruckert C."/>
        </authorList>
    </citation>
    <scope>NUCLEOTIDE SEQUENCE</scope>
    <source>
        <strain evidence="2">CGMCC 1.14988</strain>
    </source>
</reference>
<reference evidence="2" key="2">
    <citation type="submission" date="2020-09" db="EMBL/GenBank/DDBJ databases">
        <authorList>
            <person name="Sun Q."/>
            <person name="Zhou Y."/>
        </authorList>
    </citation>
    <scope>NUCLEOTIDE SEQUENCE</scope>
    <source>
        <strain evidence="2">CGMCC 1.14988</strain>
    </source>
</reference>
<feature type="transmembrane region" description="Helical" evidence="1">
    <location>
        <begin position="172"/>
        <end position="193"/>
    </location>
</feature>
<dbReference type="PANTHER" id="PTHR31272">
    <property type="entry name" value="CYTOCHROME C-TYPE BIOGENESIS PROTEIN HI_1454-RELATED"/>
    <property type="match status" value="1"/>
</dbReference>
<name>A0A8J3ETI5_9ACTN</name>
<comment type="caution">
    <text evidence="2">The sequence shown here is derived from an EMBL/GenBank/DDBJ whole genome shotgun (WGS) entry which is preliminary data.</text>
</comment>
<proteinExistence type="predicted"/>
<protein>
    <submittedName>
        <fullName evidence="2">Cytochrome C biogenesis protein CcdA</fullName>
    </submittedName>
</protein>
<evidence type="ECO:0000313" key="3">
    <source>
        <dbReference type="Proteomes" id="UP000650511"/>
    </source>
</evidence>
<dbReference type="OrthoDB" id="9803065at2"/>
<feature type="transmembrane region" description="Helical" evidence="1">
    <location>
        <begin position="64"/>
        <end position="88"/>
    </location>
</feature>
<evidence type="ECO:0000313" key="2">
    <source>
        <dbReference type="EMBL" id="GGI05687.1"/>
    </source>
</evidence>
<feature type="transmembrane region" description="Helical" evidence="1">
    <location>
        <begin position="140"/>
        <end position="160"/>
    </location>
</feature>
<evidence type="ECO:0000256" key="1">
    <source>
        <dbReference type="SAM" id="Phobius"/>
    </source>
</evidence>
<accession>A0A8J3ETI5</accession>
<feature type="transmembrane region" description="Helical" evidence="1">
    <location>
        <begin position="15"/>
        <end position="44"/>
    </location>
</feature>
<feature type="transmembrane region" description="Helical" evidence="1">
    <location>
        <begin position="100"/>
        <end position="119"/>
    </location>
</feature>
<dbReference type="PANTHER" id="PTHR31272:SF4">
    <property type="entry name" value="CYTOCHROME C-TYPE BIOGENESIS PROTEIN HI_1454-RELATED"/>
    <property type="match status" value="1"/>
</dbReference>
<organism evidence="2 3">
    <name type="scientific">Egicoccus halophilus</name>
    <dbReference type="NCBI Taxonomy" id="1670830"/>
    <lineage>
        <taxon>Bacteria</taxon>
        <taxon>Bacillati</taxon>
        <taxon>Actinomycetota</taxon>
        <taxon>Nitriliruptoria</taxon>
        <taxon>Egicoccales</taxon>
        <taxon>Egicoccaceae</taxon>
        <taxon>Egicoccus</taxon>
    </lineage>
</organism>
<gene>
    <name evidence="2" type="ORF">GCM10011354_15330</name>
</gene>
<dbReference type="AlphaFoldDB" id="A0A8J3ETI5"/>
<dbReference type="RefSeq" id="WP_130648498.1">
    <property type="nucleotide sequence ID" value="NZ_BMHA01000005.1"/>
</dbReference>
<dbReference type="EMBL" id="BMHA01000005">
    <property type="protein sequence ID" value="GGI05687.1"/>
    <property type="molecule type" value="Genomic_DNA"/>
</dbReference>
<dbReference type="InterPro" id="IPR051790">
    <property type="entry name" value="Cytochrome_c-biogenesis_DsbD"/>
</dbReference>
<keyword evidence="1" id="KW-0472">Membrane</keyword>
<sequence length="249" mass="25622">MGETVQVLIFDANVLVAAAIAFTAGLVSFASPCVVPLVPGYLSFMTGLSGEDLADAGARARGRVALGSLLFVIGFAIPFVMLGSFVAAFDVLARSTAARVSMGSLVAVLGVLMASGRLMREFRLLDRAPTGLASAPMLGFVFGVGWTPCIGPAAGAILTMSASVTEGVSARGAFLGFVYALGLGVPFIVFGLLFRRLSGALDVLKRNARTLQVAGGSLLALVGVAIATGAWDQFIRLLRPLIVGFEPPI</sequence>
<keyword evidence="3" id="KW-1185">Reference proteome</keyword>